<reference evidence="1 2" key="2">
    <citation type="journal article" date="2022" name="Mol. Ecol. Resour.">
        <title>The genomes of chicory, endive, great burdock and yacon provide insights into Asteraceae paleo-polyploidization history and plant inulin production.</title>
        <authorList>
            <person name="Fan W."/>
            <person name="Wang S."/>
            <person name="Wang H."/>
            <person name="Wang A."/>
            <person name="Jiang F."/>
            <person name="Liu H."/>
            <person name="Zhao H."/>
            <person name="Xu D."/>
            <person name="Zhang Y."/>
        </authorList>
    </citation>
    <scope>NUCLEOTIDE SEQUENCE [LARGE SCALE GENOMIC DNA]</scope>
    <source>
        <strain evidence="2">cv. Punajuju</strain>
        <tissue evidence="1">Leaves</tissue>
    </source>
</reference>
<sequence length="109" mass="12374">MDGDGRLCRSGRIYRHQWKPQCLIKLIKLIFQPDTKGSYVEFLERYVNLGLIVDFCVVDFETQGQGQVVTCLGANKNGSVRIVRNEIGINEQGILVKHSFMIERSEAAD</sequence>
<comment type="caution">
    <text evidence="1">The sequence shown here is derived from an EMBL/GenBank/DDBJ whole genome shotgun (WGS) entry which is preliminary data.</text>
</comment>
<gene>
    <name evidence="1" type="ORF">L2E82_14787</name>
</gene>
<organism evidence="1 2">
    <name type="scientific">Cichorium intybus</name>
    <name type="common">Chicory</name>
    <dbReference type="NCBI Taxonomy" id="13427"/>
    <lineage>
        <taxon>Eukaryota</taxon>
        <taxon>Viridiplantae</taxon>
        <taxon>Streptophyta</taxon>
        <taxon>Embryophyta</taxon>
        <taxon>Tracheophyta</taxon>
        <taxon>Spermatophyta</taxon>
        <taxon>Magnoliopsida</taxon>
        <taxon>eudicotyledons</taxon>
        <taxon>Gunneridae</taxon>
        <taxon>Pentapetalae</taxon>
        <taxon>asterids</taxon>
        <taxon>campanulids</taxon>
        <taxon>Asterales</taxon>
        <taxon>Asteraceae</taxon>
        <taxon>Cichorioideae</taxon>
        <taxon>Cichorieae</taxon>
        <taxon>Cichoriinae</taxon>
        <taxon>Cichorium</taxon>
    </lineage>
</organism>
<name>A0ACB9F247_CICIN</name>
<dbReference type="EMBL" id="CM042011">
    <property type="protein sequence ID" value="KAI3764771.1"/>
    <property type="molecule type" value="Genomic_DNA"/>
</dbReference>
<reference evidence="2" key="1">
    <citation type="journal article" date="2022" name="Mol. Ecol. Resour.">
        <title>The genomes of chicory, endive, great burdock and yacon provide insights into Asteraceae palaeo-polyploidization history and plant inulin production.</title>
        <authorList>
            <person name="Fan W."/>
            <person name="Wang S."/>
            <person name="Wang H."/>
            <person name="Wang A."/>
            <person name="Jiang F."/>
            <person name="Liu H."/>
            <person name="Zhao H."/>
            <person name="Xu D."/>
            <person name="Zhang Y."/>
        </authorList>
    </citation>
    <scope>NUCLEOTIDE SEQUENCE [LARGE SCALE GENOMIC DNA]</scope>
    <source>
        <strain evidence="2">cv. Punajuju</strain>
    </source>
</reference>
<keyword evidence="2" id="KW-1185">Reference proteome</keyword>
<accession>A0ACB9F247</accession>
<evidence type="ECO:0000313" key="1">
    <source>
        <dbReference type="EMBL" id="KAI3764771.1"/>
    </source>
</evidence>
<proteinExistence type="predicted"/>
<evidence type="ECO:0000313" key="2">
    <source>
        <dbReference type="Proteomes" id="UP001055811"/>
    </source>
</evidence>
<dbReference type="Proteomes" id="UP001055811">
    <property type="component" value="Linkage Group LG03"/>
</dbReference>
<protein>
    <submittedName>
        <fullName evidence="1">Uncharacterized protein</fullName>
    </submittedName>
</protein>